<keyword evidence="1" id="KW-0175">Coiled coil</keyword>
<dbReference type="Proteomes" id="UP000295517">
    <property type="component" value="Chromosome"/>
</dbReference>
<proteinExistence type="predicted"/>
<evidence type="ECO:0000313" key="3">
    <source>
        <dbReference type="Proteomes" id="UP000295517"/>
    </source>
</evidence>
<reference evidence="2 3" key="1">
    <citation type="submission" date="2019-03" db="EMBL/GenBank/DDBJ databases">
        <title>Diverse conjugative elements silence natural transformation in Legionella species.</title>
        <authorList>
            <person name="Durieux I."/>
            <person name="Ginevra C."/>
            <person name="Attaiech L."/>
            <person name="Picq K."/>
            <person name="Juan P.A."/>
            <person name="Jarraud S."/>
            <person name="Charpentier X."/>
        </authorList>
    </citation>
    <scope>NUCLEOTIDE SEQUENCE [LARGE SCALE GENOMIC DNA]</scope>
    <source>
        <strain evidence="2 3">HL-0427-4011</strain>
    </source>
</reference>
<dbReference type="RefSeq" id="WP_135061106.1">
    <property type="nucleotide sequence ID" value="NZ_CP038254.1"/>
</dbReference>
<dbReference type="AlphaFoldDB" id="A0AAX1EIJ3"/>
<feature type="coiled-coil region" evidence="1">
    <location>
        <begin position="617"/>
        <end position="671"/>
    </location>
</feature>
<accession>A0AAX1EIJ3</accession>
<evidence type="ECO:0000313" key="2">
    <source>
        <dbReference type="EMBL" id="QBR84958.1"/>
    </source>
</evidence>
<sequence>MPLDIEKRIFEYISSKSDKGHDAVKKEFFTGLYILLGDNQLTVAGLTDEIKSLSPEQRKSLFYSRFKKAEESEAAELIQELYKLLNVSLTINDMATIVKEGITNRTEEILKEIRYKNWLENPAAAREKKDLDHELKGLLQWNNPENQGKSLAQVLYKSWSIKQLPEESLKSVLNTIYKKAPDFFPQFLHETYSLCRTEEKSEFLEEVTSFIEKNEKIAPYFIKADIDFAIKWIEESPEEEIGFYYFQLPSSMQREVFSYFKENPKVHEAIQKATADLLFSGGPSKKGKEKGFDQAEKENIIAVLTHPEIRAAETNSREYQHVLSLITERHTKEFHAAIDKDVQERAVNGIKDYLDKKNPAGEKYQFFKELRNSIRRDGLSKDLIHRFYEQGKKLLLKPTRAQQLWNDLGGLNERAEELKTPGAIKERAHQLFTGERIPQTALDDSIISVIGDLQSKADVLLQGKTQRRQLVEAQYQQYIHQQALELIAKQDKPIFDPQGHALALVHLQENDYQQILKNCGLDWHGSAKDVLEDIIGPVTETIFCNIDVADDKDLSSRFNEWLDREESDFFEEFKDDRGSIIALQEEMSVHVFLALRVLQEKVFPGKLNLKIGDDFRQELMEKINQRIQNLIKKAMEECDKAALDEPSIDKVALLNKIMDEARLELAQACREDLVDTVLERVEEDEKDEIIEQLASLKKHDFTSKTATGLDYLRNDVRNQTIVRITATDETAHDKKIGHQAIRVLNRNHYRSKEVRPYHDDTSEARVPSIAVGVDENVIFRMPGTQKREHQQAIDDVVKKLKESRALMQKMRPDYHGPMTYNLLTSLHGKAKDILPKVELQNRQRKSAARIFKGSHVYNRELMEKGNSQGFTFVQNIPVNQHGEALNDNDMDKAVREATLLTNMAMLATLRHHAAKFSPAMQKSLEETYQQSQKLYQAFLASGKADGTHYFSSSKEGEDLIKILNEKKAEWKENKPLSARGNLSDMVVKTLFNMYSQNAHYNKQFGMLIQALSVFVEPMSEAGCKSANERYQAVSGRVELLKSISSRKWEELSEAEQDLVLELDRFAVEGGGCEKLQECMDVAYNLYNLQGSVASISEEDQAASSKIKSSKNKANEGVISEYNTNVAETSRLTRLSQKNSSSMQSHKAELSEVYRDLFGQKMLESLSDLAMK</sequence>
<dbReference type="EMBL" id="CP038254">
    <property type="protein sequence ID" value="QBR84958.1"/>
    <property type="molecule type" value="Genomic_DNA"/>
</dbReference>
<name>A0AAX1EIJ3_9GAMM</name>
<evidence type="ECO:0000256" key="1">
    <source>
        <dbReference type="SAM" id="Coils"/>
    </source>
</evidence>
<organism evidence="2 3">
    <name type="scientific">Legionella israelensis</name>
    <dbReference type="NCBI Taxonomy" id="454"/>
    <lineage>
        <taxon>Bacteria</taxon>
        <taxon>Pseudomonadati</taxon>
        <taxon>Pseudomonadota</taxon>
        <taxon>Gammaproteobacteria</taxon>
        <taxon>Legionellales</taxon>
        <taxon>Legionellaceae</taxon>
        <taxon>Legionella</taxon>
    </lineage>
</organism>
<protein>
    <submittedName>
        <fullName evidence="2">Uncharacterized protein</fullName>
    </submittedName>
</protein>
<gene>
    <name evidence="2" type="ORF">E3983_11715</name>
</gene>